<keyword evidence="7" id="KW-0227">DNA damage</keyword>
<keyword evidence="9" id="KW-0408">Iron</keyword>
<evidence type="ECO:0000256" key="12">
    <source>
        <dbReference type="SAM" id="MobiDB-lite"/>
    </source>
</evidence>
<organism evidence="14 15">
    <name type="scientific">Zavarzinia aquatilis</name>
    <dbReference type="NCBI Taxonomy" id="2211142"/>
    <lineage>
        <taxon>Bacteria</taxon>
        <taxon>Pseudomonadati</taxon>
        <taxon>Pseudomonadota</taxon>
        <taxon>Alphaproteobacteria</taxon>
        <taxon>Rhodospirillales</taxon>
        <taxon>Zavarziniaceae</taxon>
        <taxon>Zavarzinia</taxon>
    </lineage>
</organism>
<dbReference type="EMBL" id="QGLE01000007">
    <property type="protein sequence ID" value="PWR21292.1"/>
    <property type="molecule type" value="Genomic_DNA"/>
</dbReference>
<dbReference type="InterPro" id="IPR036895">
    <property type="entry name" value="Uracil-DNA_glycosylase-like_sf"/>
</dbReference>
<keyword evidence="15" id="KW-1185">Reference proteome</keyword>
<dbReference type="GO" id="GO:0046872">
    <property type="term" value="F:metal ion binding"/>
    <property type="evidence" value="ECO:0007669"/>
    <property type="project" value="UniProtKB-KW"/>
</dbReference>
<keyword evidence="11" id="KW-0234">DNA repair</keyword>
<dbReference type="OrthoDB" id="5290748at2"/>
<evidence type="ECO:0000256" key="6">
    <source>
        <dbReference type="ARBA" id="ARBA00022723"/>
    </source>
</evidence>
<evidence type="ECO:0000259" key="13">
    <source>
        <dbReference type="SMART" id="SM00986"/>
    </source>
</evidence>
<evidence type="ECO:0000256" key="2">
    <source>
        <dbReference type="ARBA" id="ARBA00006521"/>
    </source>
</evidence>
<dbReference type="SMART" id="SM00986">
    <property type="entry name" value="UDG"/>
    <property type="match status" value="1"/>
</dbReference>
<keyword evidence="5" id="KW-0004">4Fe-4S</keyword>
<evidence type="ECO:0000256" key="10">
    <source>
        <dbReference type="ARBA" id="ARBA00023014"/>
    </source>
</evidence>
<dbReference type="AlphaFoldDB" id="A0A317E3Y2"/>
<dbReference type="GO" id="GO:0051539">
    <property type="term" value="F:4 iron, 4 sulfur cluster binding"/>
    <property type="evidence" value="ECO:0007669"/>
    <property type="project" value="UniProtKB-KW"/>
</dbReference>
<evidence type="ECO:0000313" key="15">
    <source>
        <dbReference type="Proteomes" id="UP000245461"/>
    </source>
</evidence>
<keyword evidence="6" id="KW-0479">Metal-binding</keyword>
<gene>
    <name evidence="14" type="ORF">DKG74_12665</name>
</gene>
<dbReference type="GO" id="GO:0004844">
    <property type="term" value="F:uracil DNA N-glycosylase activity"/>
    <property type="evidence" value="ECO:0007669"/>
    <property type="project" value="UniProtKB-EC"/>
</dbReference>
<dbReference type="InterPro" id="IPR051536">
    <property type="entry name" value="UDG_Type-4/5"/>
</dbReference>
<dbReference type="PANTHER" id="PTHR33693:SF1">
    <property type="entry name" value="TYPE-4 URACIL-DNA GLYCOSYLASE"/>
    <property type="match status" value="1"/>
</dbReference>
<keyword evidence="10" id="KW-0411">Iron-sulfur</keyword>
<evidence type="ECO:0000256" key="5">
    <source>
        <dbReference type="ARBA" id="ARBA00022485"/>
    </source>
</evidence>
<comment type="catalytic activity">
    <reaction evidence="1">
        <text>Hydrolyzes single-stranded DNA or mismatched double-stranded DNA and polynucleotides, releasing free uracil.</text>
        <dbReference type="EC" id="3.2.2.27"/>
    </reaction>
</comment>
<dbReference type="InterPro" id="IPR005273">
    <property type="entry name" value="Ura-DNA_glyco_family4"/>
</dbReference>
<dbReference type="Proteomes" id="UP000245461">
    <property type="component" value="Unassembled WGS sequence"/>
</dbReference>
<dbReference type="SMART" id="SM00987">
    <property type="entry name" value="UreE_C"/>
    <property type="match status" value="1"/>
</dbReference>
<feature type="compositionally biased region" description="Low complexity" evidence="12">
    <location>
        <begin position="65"/>
        <end position="77"/>
    </location>
</feature>
<dbReference type="SUPFAM" id="SSF52141">
    <property type="entry name" value="Uracil-DNA glycosylase-like"/>
    <property type="match status" value="1"/>
</dbReference>
<accession>A0A317E3Y2</accession>
<feature type="domain" description="Uracil-DNA glycosylase-like" evidence="13">
    <location>
        <begin position="120"/>
        <end position="267"/>
    </location>
</feature>
<evidence type="ECO:0000313" key="14">
    <source>
        <dbReference type="EMBL" id="PWR21292.1"/>
    </source>
</evidence>
<name>A0A317E3Y2_9PROT</name>
<feature type="region of interest" description="Disordered" evidence="12">
    <location>
        <begin position="37"/>
        <end position="77"/>
    </location>
</feature>
<dbReference type="RefSeq" id="WP_109906352.1">
    <property type="nucleotide sequence ID" value="NZ_QGLE01000007.1"/>
</dbReference>
<evidence type="ECO:0000256" key="8">
    <source>
        <dbReference type="ARBA" id="ARBA00022801"/>
    </source>
</evidence>
<dbReference type="Pfam" id="PF03167">
    <property type="entry name" value="UDG"/>
    <property type="match status" value="1"/>
</dbReference>
<dbReference type="InterPro" id="IPR005122">
    <property type="entry name" value="Uracil-DNA_glycosylase-like"/>
</dbReference>
<dbReference type="PANTHER" id="PTHR33693">
    <property type="entry name" value="TYPE-5 URACIL-DNA GLYCOSYLASE"/>
    <property type="match status" value="1"/>
</dbReference>
<dbReference type="EC" id="3.2.2.27" evidence="3"/>
<evidence type="ECO:0000256" key="4">
    <source>
        <dbReference type="ARBA" id="ARBA00019403"/>
    </source>
</evidence>
<keyword evidence="8" id="KW-0378">Hydrolase</keyword>
<evidence type="ECO:0000256" key="7">
    <source>
        <dbReference type="ARBA" id="ARBA00022763"/>
    </source>
</evidence>
<protein>
    <recommendedName>
        <fullName evidence="4">Type-4 uracil-DNA glycosylase</fullName>
        <ecNumber evidence="3">3.2.2.27</ecNumber>
    </recommendedName>
</protein>
<reference evidence="14 15" key="1">
    <citation type="submission" date="2018-05" db="EMBL/GenBank/DDBJ databases">
        <title>Zavarzinia sp. HR-AS.</title>
        <authorList>
            <person name="Lee Y."/>
            <person name="Jeon C.O."/>
        </authorList>
    </citation>
    <scope>NUCLEOTIDE SEQUENCE [LARGE SCALE GENOMIC DNA]</scope>
    <source>
        <strain evidence="14 15">HR-AS</strain>
    </source>
</reference>
<dbReference type="Gene3D" id="3.40.470.10">
    <property type="entry name" value="Uracil-DNA glycosylase-like domain"/>
    <property type="match status" value="1"/>
</dbReference>
<evidence type="ECO:0000256" key="3">
    <source>
        <dbReference type="ARBA" id="ARBA00012030"/>
    </source>
</evidence>
<evidence type="ECO:0000256" key="1">
    <source>
        <dbReference type="ARBA" id="ARBA00001400"/>
    </source>
</evidence>
<sequence>MDQITEIGTILEWYLSVGVDEALSDVPIDRFETSRQALARAPAPAPERPASPASAPVSTGAQGFASRPPAAARAPAPAETAAAASARELAAACDDIAALEAAIRAFEGCPLKAGALNTVIADGTFGADLMLIGEAPGADEDRLGKPFVGRAGQLLDKMLAAIGRDRARDAYIANILFWRPPANRKPDPVETAACLPFVERLIELSKPKAILLLGATPTSALLGLGDGITRTRGRWHDWRGIPAMPTLHPAYLLRQPQAKREAWHDLLAVRRRLLD</sequence>
<dbReference type="CDD" id="cd10030">
    <property type="entry name" value="UDG-F4_TTUDGA_SPO1dp_like"/>
    <property type="match status" value="1"/>
</dbReference>
<dbReference type="NCBIfam" id="TIGR00758">
    <property type="entry name" value="UDG_fam4"/>
    <property type="match status" value="1"/>
</dbReference>
<comment type="caution">
    <text evidence="14">The sequence shown here is derived from an EMBL/GenBank/DDBJ whole genome shotgun (WGS) entry which is preliminary data.</text>
</comment>
<evidence type="ECO:0000256" key="9">
    <source>
        <dbReference type="ARBA" id="ARBA00023004"/>
    </source>
</evidence>
<comment type="similarity">
    <text evidence="2">Belongs to the uracil-DNA glycosylase (UDG) superfamily. Type 4 (UDGa) family.</text>
</comment>
<evidence type="ECO:0000256" key="11">
    <source>
        <dbReference type="ARBA" id="ARBA00023204"/>
    </source>
</evidence>
<proteinExistence type="inferred from homology"/>
<dbReference type="GO" id="GO:0006281">
    <property type="term" value="P:DNA repair"/>
    <property type="evidence" value="ECO:0007669"/>
    <property type="project" value="UniProtKB-KW"/>
</dbReference>